<dbReference type="AlphaFoldDB" id="A0A2K3PNA2"/>
<evidence type="ECO:0000313" key="3">
    <source>
        <dbReference type="EMBL" id="PNY16763.1"/>
    </source>
</evidence>
<gene>
    <name evidence="3" type="ORF">L195_g013488</name>
</gene>
<organism evidence="3 4">
    <name type="scientific">Trifolium pratense</name>
    <name type="common">Red clover</name>
    <dbReference type="NCBI Taxonomy" id="57577"/>
    <lineage>
        <taxon>Eukaryota</taxon>
        <taxon>Viridiplantae</taxon>
        <taxon>Streptophyta</taxon>
        <taxon>Embryophyta</taxon>
        <taxon>Tracheophyta</taxon>
        <taxon>Spermatophyta</taxon>
        <taxon>Magnoliopsida</taxon>
        <taxon>eudicotyledons</taxon>
        <taxon>Gunneridae</taxon>
        <taxon>Pentapetalae</taxon>
        <taxon>rosids</taxon>
        <taxon>fabids</taxon>
        <taxon>Fabales</taxon>
        <taxon>Fabaceae</taxon>
        <taxon>Papilionoideae</taxon>
        <taxon>50 kb inversion clade</taxon>
        <taxon>NPAAA clade</taxon>
        <taxon>Hologalegina</taxon>
        <taxon>IRL clade</taxon>
        <taxon>Trifolieae</taxon>
        <taxon>Trifolium</taxon>
    </lineage>
</organism>
<dbReference type="Pfam" id="PF14223">
    <property type="entry name" value="Retrotran_gag_2"/>
    <property type="match status" value="1"/>
</dbReference>
<dbReference type="InterPro" id="IPR001878">
    <property type="entry name" value="Znf_CCHC"/>
</dbReference>
<dbReference type="InterPro" id="IPR054722">
    <property type="entry name" value="PolX-like_BBD"/>
</dbReference>
<dbReference type="PROSITE" id="PS50158">
    <property type="entry name" value="ZF_CCHC"/>
    <property type="match status" value="1"/>
</dbReference>
<dbReference type="STRING" id="57577.A0A2K3PNA2"/>
<accession>A0A2K3PNA2</accession>
<dbReference type="GO" id="GO:0008270">
    <property type="term" value="F:zinc ion binding"/>
    <property type="evidence" value="ECO:0007669"/>
    <property type="project" value="UniProtKB-KW"/>
</dbReference>
<keyword evidence="1" id="KW-0863">Zinc-finger</keyword>
<dbReference type="PANTHER" id="PTHR35317:SF34">
    <property type="match status" value="1"/>
</dbReference>
<dbReference type="Pfam" id="PF22936">
    <property type="entry name" value="Pol_BBD"/>
    <property type="match status" value="1"/>
</dbReference>
<reference evidence="3 4" key="2">
    <citation type="journal article" date="2017" name="Front. Plant Sci.">
        <title>Gene Classification and Mining of Molecular Markers Useful in Red Clover (Trifolium pratense) Breeding.</title>
        <authorList>
            <person name="Istvanek J."/>
            <person name="Dluhosova J."/>
            <person name="Dluhos P."/>
            <person name="Patkova L."/>
            <person name="Nedelnik J."/>
            <person name="Repkova J."/>
        </authorList>
    </citation>
    <scope>NUCLEOTIDE SEQUENCE [LARGE SCALE GENOMIC DNA]</scope>
    <source>
        <strain evidence="4">cv. Tatra</strain>
        <tissue evidence="3">Young leaves</tissue>
    </source>
</reference>
<comment type="caution">
    <text evidence="3">The sequence shown here is derived from an EMBL/GenBank/DDBJ whole genome shotgun (WGS) entry which is preliminary data.</text>
</comment>
<proteinExistence type="predicted"/>
<dbReference type="EMBL" id="ASHM01008786">
    <property type="protein sequence ID" value="PNY16763.1"/>
    <property type="molecule type" value="Genomic_DNA"/>
</dbReference>
<evidence type="ECO:0000256" key="1">
    <source>
        <dbReference type="PROSITE-ProRule" id="PRU00047"/>
    </source>
</evidence>
<dbReference type="Proteomes" id="UP000236291">
    <property type="component" value="Unassembled WGS sequence"/>
</dbReference>
<sequence length="362" mass="41532">MAESSNFLQPSVPKFDGYYEHLSMLMENLIRSKELWPLIETGVMVAPPNAMAEQLRIANESKLQDLKVKNYLFQSIDRTILETMLVHDTTKDIWDAIKRRYQGSTKVKRAQLQTLRREFELLEMKEGESVDDFFSRTLTIANRMTAQVSIEEQALKISNGGRNSNRGRGRGRHNLEAIECYKCHKLGHYQSACPNWGDSVNCTEFDEEELLLMATTEQNQEIRDETWYLDSGCSNHMIGNKDWLFDFDASFKDSVKLDNDAKMAVMGKMFLVTAPVIIPMCLQASKQERTQLCHNRYGHLSVIGLKLQTKLKMVNGLPELGDMEEKCSDYLSGKQQRAAYQNKPNGELQKSFNLSIQTFVDQ</sequence>
<keyword evidence="1" id="KW-0862">Zinc</keyword>
<reference evidence="3 4" key="1">
    <citation type="journal article" date="2014" name="Am. J. Bot.">
        <title>Genome assembly and annotation for red clover (Trifolium pratense; Fabaceae).</title>
        <authorList>
            <person name="Istvanek J."/>
            <person name="Jaros M."/>
            <person name="Krenek A."/>
            <person name="Repkova J."/>
        </authorList>
    </citation>
    <scope>NUCLEOTIDE SEQUENCE [LARGE SCALE GENOMIC DNA]</scope>
    <source>
        <strain evidence="4">cv. Tatra</strain>
        <tissue evidence="3">Young leaves</tissue>
    </source>
</reference>
<evidence type="ECO:0000313" key="4">
    <source>
        <dbReference type="Proteomes" id="UP000236291"/>
    </source>
</evidence>
<dbReference type="SUPFAM" id="SSF57756">
    <property type="entry name" value="Retrovirus zinc finger-like domains"/>
    <property type="match status" value="1"/>
</dbReference>
<evidence type="ECO:0000259" key="2">
    <source>
        <dbReference type="PROSITE" id="PS50158"/>
    </source>
</evidence>
<feature type="domain" description="CCHC-type" evidence="2">
    <location>
        <begin position="180"/>
        <end position="195"/>
    </location>
</feature>
<dbReference type="Gene3D" id="4.10.60.10">
    <property type="entry name" value="Zinc finger, CCHC-type"/>
    <property type="match status" value="1"/>
</dbReference>
<name>A0A2K3PNA2_TRIPR</name>
<dbReference type="PANTHER" id="PTHR35317">
    <property type="entry name" value="OS04G0629600 PROTEIN"/>
    <property type="match status" value="1"/>
</dbReference>
<dbReference type="GO" id="GO:0003676">
    <property type="term" value="F:nucleic acid binding"/>
    <property type="evidence" value="ECO:0007669"/>
    <property type="project" value="InterPro"/>
</dbReference>
<keyword evidence="1" id="KW-0479">Metal-binding</keyword>
<dbReference type="InterPro" id="IPR036875">
    <property type="entry name" value="Znf_CCHC_sf"/>
</dbReference>
<protein>
    <submittedName>
        <fullName evidence="3">Retrovirus-related Pol polyprotein from transposon TNT 1-94</fullName>
    </submittedName>
</protein>